<evidence type="ECO:0000313" key="2">
    <source>
        <dbReference type="WBParaSite" id="PDA_v2.g17770.t1"/>
    </source>
</evidence>
<accession>A0A914PP23</accession>
<keyword evidence="1" id="KW-1185">Reference proteome</keyword>
<sequence length="118" mass="13623">MKYLPPLSSVIFKCEEISMVGITLFPQEFLRLLSVKVRHIKCVGVRLCPTLTFSDIIKVAPNTEHFDFCDTNLETGNSWPEDILKWKIGKNLQYLKILIHDINFNVKCLADVIEVRKT</sequence>
<evidence type="ECO:0000313" key="1">
    <source>
        <dbReference type="Proteomes" id="UP000887578"/>
    </source>
</evidence>
<dbReference type="Proteomes" id="UP000887578">
    <property type="component" value="Unplaced"/>
</dbReference>
<dbReference type="AlphaFoldDB" id="A0A914PP23"/>
<dbReference type="WBParaSite" id="PDA_v2.g17770.t1">
    <property type="protein sequence ID" value="PDA_v2.g17770.t1"/>
    <property type="gene ID" value="PDA_v2.g17770"/>
</dbReference>
<reference evidence="2" key="1">
    <citation type="submission" date="2022-11" db="UniProtKB">
        <authorList>
            <consortium name="WormBaseParasite"/>
        </authorList>
    </citation>
    <scope>IDENTIFICATION</scope>
</reference>
<protein>
    <submittedName>
        <fullName evidence="2">Uncharacterized protein</fullName>
    </submittedName>
</protein>
<proteinExistence type="predicted"/>
<organism evidence="1 2">
    <name type="scientific">Panagrolaimus davidi</name>
    <dbReference type="NCBI Taxonomy" id="227884"/>
    <lineage>
        <taxon>Eukaryota</taxon>
        <taxon>Metazoa</taxon>
        <taxon>Ecdysozoa</taxon>
        <taxon>Nematoda</taxon>
        <taxon>Chromadorea</taxon>
        <taxon>Rhabditida</taxon>
        <taxon>Tylenchina</taxon>
        <taxon>Panagrolaimomorpha</taxon>
        <taxon>Panagrolaimoidea</taxon>
        <taxon>Panagrolaimidae</taxon>
        <taxon>Panagrolaimus</taxon>
    </lineage>
</organism>
<name>A0A914PP23_9BILA</name>